<accession>A0ABV1G5Y0</accession>
<feature type="non-terminal residue" evidence="1">
    <location>
        <position position="1"/>
    </location>
</feature>
<sequence length="99" mass="11064">NLFFNQIVQGVCSCFSLFNLQGTPPAARGSFAFAFVSLADSSDIIPCIPPFVKRFFQIFPIFFFSPVFDLFRGISSEASTGNFFKILQNAYCVLQKNLV</sequence>
<gene>
    <name evidence="1" type="ORF">WMO66_06105</name>
</gene>
<proteinExistence type="predicted"/>
<name>A0ABV1G5Y0_9FIRM</name>
<organism evidence="1 2">
    <name type="scientific">Faecousia intestinalis</name>
    <dbReference type="NCBI Taxonomy" id="3133167"/>
    <lineage>
        <taxon>Bacteria</taxon>
        <taxon>Bacillati</taxon>
        <taxon>Bacillota</taxon>
        <taxon>Clostridia</taxon>
        <taxon>Eubacteriales</taxon>
        <taxon>Oscillospiraceae</taxon>
        <taxon>Faecousia</taxon>
    </lineage>
</organism>
<dbReference type="EMBL" id="JBBMFF010000189">
    <property type="protein sequence ID" value="MEQ2510820.1"/>
    <property type="molecule type" value="Genomic_DNA"/>
</dbReference>
<protein>
    <submittedName>
        <fullName evidence="1">Uncharacterized protein</fullName>
    </submittedName>
</protein>
<dbReference type="Proteomes" id="UP001491552">
    <property type="component" value="Unassembled WGS sequence"/>
</dbReference>
<comment type="caution">
    <text evidence="1">The sequence shown here is derived from an EMBL/GenBank/DDBJ whole genome shotgun (WGS) entry which is preliminary data.</text>
</comment>
<dbReference type="RefSeq" id="WP_349135502.1">
    <property type="nucleotide sequence ID" value="NZ_JBBMFF010000189.1"/>
</dbReference>
<evidence type="ECO:0000313" key="2">
    <source>
        <dbReference type="Proteomes" id="UP001491552"/>
    </source>
</evidence>
<reference evidence="1 2" key="1">
    <citation type="submission" date="2024-03" db="EMBL/GenBank/DDBJ databases">
        <title>Human intestinal bacterial collection.</title>
        <authorList>
            <person name="Pauvert C."/>
            <person name="Hitch T.C.A."/>
            <person name="Clavel T."/>
        </authorList>
    </citation>
    <scope>NUCLEOTIDE SEQUENCE [LARGE SCALE GENOMIC DNA]</scope>
    <source>
        <strain evidence="1 2">CLA-AA-H192</strain>
    </source>
</reference>
<evidence type="ECO:0000313" key="1">
    <source>
        <dbReference type="EMBL" id="MEQ2510820.1"/>
    </source>
</evidence>
<keyword evidence="2" id="KW-1185">Reference proteome</keyword>